<organism evidence="3 4">
    <name type="scientific">Natrinema salaciae</name>
    <dbReference type="NCBI Taxonomy" id="1186196"/>
    <lineage>
        <taxon>Archaea</taxon>
        <taxon>Methanobacteriati</taxon>
        <taxon>Methanobacteriota</taxon>
        <taxon>Stenosarchaea group</taxon>
        <taxon>Halobacteria</taxon>
        <taxon>Halobacteriales</taxon>
        <taxon>Natrialbaceae</taxon>
        <taxon>Natrinema</taxon>
    </lineage>
</organism>
<accession>A0A1H9AA47</accession>
<feature type="domain" description="DUF7344" evidence="2">
    <location>
        <begin position="56"/>
        <end position="134"/>
    </location>
</feature>
<keyword evidence="1" id="KW-0812">Transmembrane</keyword>
<reference evidence="4" key="1">
    <citation type="submission" date="2016-10" db="EMBL/GenBank/DDBJ databases">
        <authorList>
            <person name="Varghese N."/>
            <person name="Submissions S."/>
        </authorList>
    </citation>
    <scope>NUCLEOTIDE SEQUENCE [LARGE SCALE GENOMIC DNA]</scope>
    <source>
        <strain evidence="4">DSM 25055</strain>
    </source>
</reference>
<protein>
    <recommendedName>
        <fullName evidence="2">DUF7344 domain-containing protein</fullName>
    </recommendedName>
</protein>
<sequence length="224" mass="25116">MLRWYGVSIQGRATLEWGLYDRRVPIMSSIDTSLPDEIASVTDADEDERLSKDVIFELLKNRRRREVLAYLLEADETVTLGELAEQIAAWENDTEVNALSSDQRKRVYVALYQTHLPKMDDAGIVEYDQDRGLISLSDNADLLMMYLDTDTHRQDRWDRWYAALSAVGAALLGAAVLGVPMLSAIPLAALAGVVVAAFFCLSTAHVVRNRSQERNVDGKLSRIE</sequence>
<dbReference type="AlphaFoldDB" id="A0A1H9AA47"/>
<name>A0A1H9AA47_9EURY</name>
<evidence type="ECO:0000313" key="4">
    <source>
        <dbReference type="Proteomes" id="UP000199114"/>
    </source>
</evidence>
<dbReference type="Gene3D" id="1.10.10.10">
    <property type="entry name" value="Winged helix-like DNA-binding domain superfamily/Winged helix DNA-binding domain"/>
    <property type="match status" value="1"/>
</dbReference>
<evidence type="ECO:0000256" key="1">
    <source>
        <dbReference type="SAM" id="Phobius"/>
    </source>
</evidence>
<keyword evidence="1" id="KW-1133">Transmembrane helix</keyword>
<evidence type="ECO:0000259" key="2">
    <source>
        <dbReference type="Pfam" id="PF24035"/>
    </source>
</evidence>
<gene>
    <name evidence="3" type="ORF">SAMN04489841_0389</name>
</gene>
<dbReference type="EMBL" id="FOFD01000001">
    <property type="protein sequence ID" value="SEP73367.1"/>
    <property type="molecule type" value="Genomic_DNA"/>
</dbReference>
<dbReference type="InterPro" id="IPR036388">
    <property type="entry name" value="WH-like_DNA-bd_sf"/>
</dbReference>
<keyword evidence="4" id="KW-1185">Reference proteome</keyword>
<feature type="transmembrane region" description="Helical" evidence="1">
    <location>
        <begin position="160"/>
        <end position="179"/>
    </location>
</feature>
<feature type="transmembrane region" description="Helical" evidence="1">
    <location>
        <begin position="185"/>
        <end position="207"/>
    </location>
</feature>
<dbReference type="Pfam" id="PF24035">
    <property type="entry name" value="DUF7344"/>
    <property type="match status" value="1"/>
</dbReference>
<dbReference type="InterPro" id="IPR055768">
    <property type="entry name" value="DUF7344"/>
</dbReference>
<keyword evidence="1" id="KW-0472">Membrane</keyword>
<proteinExistence type="predicted"/>
<dbReference type="Proteomes" id="UP000199114">
    <property type="component" value="Unassembled WGS sequence"/>
</dbReference>
<evidence type="ECO:0000313" key="3">
    <source>
        <dbReference type="EMBL" id="SEP73367.1"/>
    </source>
</evidence>